<dbReference type="PROSITE" id="PS50011">
    <property type="entry name" value="PROTEIN_KINASE_DOM"/>
    <property type="match status" value="2"/>
</dbReference>
<name>A0A1V9ZQK1_9STRA</name>
<evidence type="ECO:0000313" key="2">
    <source>
        <dbReference type="EMBL" id="OQS00257.1"/>
    </source>
</evidence>
<dbReference type="STRING" id="74557.A0A1V9ZQK1"/>
<dbReference type="InterPro" id="IPR011009">
    <property type="entry name" value="Kinase-like_dom_sf"/>
</dbReference>
<sequence>MIRLKIAYSIAKALSYLHDRGIVHRKLSPKKVLLNEKYAAKLCGLSSITMVKFVTDCSELELYAQDIYSFGALLLEMCENSTSNDKVNNSIDAGSKWIHELAMRSTGDDIKTRPSAYSIARYLEYRVKLEEMKAMLMNNVCLLPPLKSMKITGKGTFCCTFLDYYNNKPVAVKHFVQGSVEDEIDLYYSAAIHASLQSPYIIKFIGFSPGEPMRLVEEYAEQNCLRYFLQNYGISDKLSWNSRANMAYQLAMGIAYLHSKRIAHRHLTPMNVLVDKAGNIKIGSMRLATLVDSAIDSDIRCEIGTVLWRAPELINHNVKDLFKADIYSLGLLLVELETFKQPFIETKLTPQAIANKVAARRLSPELTPTCPAWYRKLAYLCMCPLPTSRPTAQEIADVLKEHLNDHE</sequence>
<feature type="domain" description="Protein kinase" evidence="1">
    <location>
        <begin position="1"/>
        <end position="126"/>
    </location>
</feature>
<dbReference type="InterPro" id="IPR051681">
    <property type="entry name" value="Ser/Thr_Kinases-Pseudokinases"/>
</dbReference>
<protein>
    <submittedName>
        <fullName evidence="2">Kinase domain containing protein</fullName>
    </submittedName>
</protein>
<gene>
    <name evidence="2" type="ORF">THRCLA_06088</name>
</gene>
<evidence type="ECO:0000259" key="1">
    <source>
        <dbReference type="PROSITE" id="PS50011"/>
    </source>
</evidence>
<dbReference type="OrthoDB" id="77369at2759"/>
<comment type="caution">
    <text evidence="2">The sequence shown here is derived from an EMBL/GenBank/DDBJ whole genome shotgun (WGS) entry which is preliminary data.</text>
</comment>
<dbReference type="GO" id="GO:0004674">
    <property type="term" value="F:protein serine/threonine kinase activity"/>
    <property type="evidence" value="ECO:0007669"/>
    <property type="project" value="TreeGrafter"/>
</dbReference>
<organism evidence="2 3">
    <name type="scientific">Thraustotheca clavata</name>
    <dbReference type="NCBI Taxonomy" id="74557"/>
    <lineage>
        <taxon>Eukaryota</taxon>
        <taxon>Sar</taxon>
        <taxon>Stramenopiles</taxon>
        <taxon>Oomycota</taxon>
        <taxon>Saprolegniomycetes</taxon>
        <taxon>Saprolegniales</taxon>
        <taxon>Achlyaceae</taxon>
        <taxon>Thraustotheca</taxon>
    </lineage>
</organism>
<dbReference type="Proteomes" id="UP000243217">
    <property type="component" value="Unassembled WGS sequence"/>
</dbReference>
<dbReference type="EMBL" id="JNBS01001729">
    <property type="protein sequence ID" value="OQS00257.1"/>
    <property type="molecule type" value="Genomic_DNA"/>
</dbReference>
<keyword evidence="2" id="KW-0418">Kinase</keyword>
<keyword evidence="3" id="KW-1185">Reference proteome</keyword>
<dbReference type="AlphaFoldDB" id="A0A1V9ZQK1"/>
<dbReference type="Pfam" id="PF07714">
    <property type="entry name" value="PK_Tyr_Ser-Thr"/>
    <property type="match status" value="2"/>
</dbReference>
<dbReference type="Gene3D" id="1.10.510.10">
    <property type="entry name" value="Transferase(Phosphotransferase) domain 1"/>
    <property type="match status" value="2"/>
</dbReference>
<evidence type="ECO:0000313" key="3">
    <source>
        <dbReference type="Proteomes" id="UP000243217"/>
    </source>
</evidence>
<dbReference type="SUPFAM" id="SSF56112">
    <property type="entry name" value="Protein kinase-like (PK-like)"/>
    <property type="match status" value="2"/>
</dbReference>
<keyword evidence="2" id="KW-0808">Transferase</keyword>
<reference evidence="2 3" key="1">
    <citation type="journal article" date="2014" name="Genome Biol. Evol.">
        <title>The secreted proteins of Achlya hypogyna and Thraustotheca clavata identify the ancestral oomycete secretome and reveal gene acquisitions by horizontal gene transfer.</title>
        <authorList>
            <person name="Misner I."/>
            <person name="Blouin N."/>
            <person name="Leonard G."/>
            <person name="Richards T.A."/>
            <person name="Lane C.E."/>
        </authorList>
    </citation>
    <scope>NUCLEOTIDE SEQUENCE [LARGE SCALE GENOMIC DNA]</scope>
    <source>
        <strain evidence="2 3">ATCC 34112</strain>
    </source>
</reference>
<dbReference type="InterPro" id="IPR001245">
    <property type="entry name" value="Ser-Thr/Tyr_kinase_cat_dom"/>
</dbReference>
<dbReference type="InterPro" id="IPR000719">
    <property type="entry name" value="Prot_kinase_dom"/>
</dbReference>
<feature type="domain" description="Protein kinase" evidence="1">
    <location>
        <begin position="146"/>
        <end position="407"/>
    </location>
</feature>
<dbReference type="GO" id="GO:0005524">
    <property type="term" value="F:ATP binding"/>
    <property type="evidence" value="ECO:0007669"/>
    <property type="project" value="InterPro"/>
</dbReference>
<dbReference type="Gene3D" id="3.30.200.20">
    <property type="entry name" value="Phosphorylase Kinase, domain 1"/>
    <property type="match status" value="1"/>
</dbReference>
<proteinExistence type="predicted"/>
<dbReference type="PANTHER" id="PTHR44329">
    <property type="entry name" value="SERINE/THREONINE-PROTEIN KINASE TNNI3K-RELATED"/>
    <property type="match status" value="1"/>
</dbReference>
<accession>A0A1V9ZQK1</accession>